<gene>
    <name evidence="1" type="ORF">WDU93_02670</name>
</gene>
<dbReference type="EMBL" id="JBBDGN010000001">
    <property type="protein sequence ID" value="MEJ1090584.1"/>
    <property type="molecule type" value="Genomic_DNA"/>
</dbReference>
<dbReference type="Proteomes" id="UP001366085">
    <property type="component" value="Unassembled WGS sequence"/>
</dbReference>
<proteinExistence type="predicted"/>
<reference evidence="1 2" key="1">
    <citation type="submission" date="2024-02" db="EMBL/GenBank/DDBJ databases">
        <authorList>
            <person name="Saticioglu I.B."/>
        </authorList>
    </citation>
    <scope>NUCLEOTIDE SEQUENCE [LARGE SCALE GENOMIC DNA]</scope>
    <source>
        <strain evidence="1 2">Mu-43</strain>
    </source>
</reference>
<evidence type="ECO:0000313" key="1">
    <source>
        <dbReference type="EMBL" id="MEJ1090584.1"/>
    </source>
</evidence>
<dbReference type="RefSeq" id="WP_337317093.1">
    <property type="nucleotide sequence ID" value="NZ_JBBDGN010000001.1"/>
</dbReference>
<organism evidence="1 2">
    <name type="scientific">Microbacterium istanbulense</name>
    <dbReference type="NCBI Taxonomy" id="3122049"/>
    <lineage>
        <taxon>Bacteria</taxon>
        <taxon>Bacillati</taxon>
        <taxon>Actinomycetota</taxon>
        <taxon>Actinomycetes</taxon>
        <taxon>Micrococcales</taxon>
        <taxon>Microbacteriaceae</taxon>
        <taxon>Microbacterium</taxon>
    </lineage>
</organism>
<accession>A0ABU8LGY2</accession>
<name>A0ABU8LGY2_9MICO</name>
<protein>
    <recommendedName>
        <fullName evidence="3">XRE family transcriptional regulator</fullName>
    </recommendedName>
</protein>
<evidence type="ECO:0008006" key="3">
    <source>
        <dbReference type="Google" id="ProtNLM"/>
    </source>
</evidence>
<comment type="caution">
    <text evidence="1">The sequence shown here is derived from an EMBL/GenBank/DDBJ whole genome shotgun (WGS) entry which is preliminary data.</text>
</comment>
<evidence type="ECO:0000313" key="2">
    <source>
        <dbReference type="Proteomes" id="UP001366085"/>
    </source>
</evidence>
<keyword evidence="2" id="KW-1185">Reference proteome</keyword>
<sequence length="308" mass="33624">MTEIQASSPRARPFATALREGIDARGVTLAWLRERLAERGNPVSMATLSYWRSGARRPEGAQSLTAIRDIEDLLNLDAGSLRNLLGASQRTGPLGTNTFPLNAVDLEERVRQTFLAMGASYPDPTRELTVHSISDIGPDGALQRRTTRMLVQATSGTVTAIPFVEVSPGIPVPAPRFEAIAGGRVSVLHSDATNEVHGMMFELDRPITSPATAMIEWTVEYPDGGAAETDEIGHAVALQSRELVVWTRFHPDALPDWVEEVDETPHDVNIVRRDLQGAHSVHAVRRGFGPGALAIRWGYGEWTPRPES</sequence>